<proteinExistence type="predicted"/>
<sequence length="98" mass="10487">MADYNIDAINNCMTAVQGFKPKFGEIADSFHNVPNDAGAYGKLPSSGAVSSAVDEVNQLMFGEFDKAEQLLDQIARALDAVVQSVHNVETQNAKNLAV</sequence>
<keyword evidence="2" id="KW-1185">Reference proteome</keyword>
<dbReference type="RefSeq" id="WP_209637299.1">
    <property type="nucleotide sequence ID" value="NZ_JAGINW010000001.1"/>
</dbReference>
<dbReference type="Proteomes" id="UP001519332">
    <property type="component" value="Unassembled WGS sequence"/>
</dbReference>
<evidence type="ECO:0000313" key="2">
    <source>
        <dbReference type="Proteomes" id="UP001519332"/>
    </source>
</evidence>
<accession>A0ABS4TCA5</accession>
<name>A0ABS4TCA5_9PSEU</name>
<gene>
    <name evidence="1" type="ORF">JOF56_002451</name>
</gene>
<dbReference type="EMBL" id="JAGINW010000001">
    <property type="protein sequence ID" value="MBP2322066.1"/>
    <property type="molecule type" value="Genomic_DNA"/>
</dbReference>
<evidence type="ECO:0000313" key="1">
    <source>
        <dbReference type="EMBL" id="MBP2322066.1"/>
    </source>
</evidence>
<reference evidence="1 2" key="1">
    <citation type="submission" date="2021-03" db="EMBL/GenBank/DDBJ databases">
        <title>Sequencing the genomes of 1000 actinobacteria strains.</title>
        <authorList>
            <person name="Klenk H.-P."/>
        </authorList>
    </citation>
    <scope>NUCLEOTIDE SEQUENCE [LARGE SCALE GENOMIC DNA]</scope>
    <source>
        <strain evidence="1 2">DSM 46670</strain>
    </source>
</reference>
<protein>
    <submittedName>
        <fullName evidence="1">Uncharacterized protein</fullName>
    </submittedName>
</protein>
<comment type="caution">
    <text evidence="1">The sequence shown here is derived from an EMBL/GenBank/DDBJ whole genome shotgun (WGS) entry which is preliminary data.</text>
</comment>
<organism evidence="1 2">
    <name type="scientific">Kibdelosporangium banguiense</name>
    <dbReference type="NCBI Taxonomy" id="1365924"/>
    <lineage>
        <taxon>Bacteria</taxon>
        <taxon>Bacillati</taxon>
        <taxon>Actinomycetota</taxon>
        <taxon>Actinomycetes</taxon>
        <taxon>Pseudonocardiales</taxon>
        <taxon>Pseudonocardiaceae</taxon>
        <taxon>Kibdelosporangium</taxon>
    </lineage>
</organism>